<feature type="region of interest" description="Disordered" evidence="1">
    <location>
        <begin position="1"/>
        <end position="20"/>
    </location>
</feature>
<proteinExistence type="predicted"/>
<dbReference type="Proteomes" id="UP000179102">
    <property type="component" value="Unassembled WGS sequence"/>
</dbReference>
<protein>
    <submittedName>
        <fullName evidence="2">Uncharacterized protein</fullName>
    </submittedName>
</protein>
<evidence type="ECO:0000313" key="3">
    <source>
        <dbReference type="Proteomes" id="UP000179102"/>
    </source>
</evidence>
<dbReference type="EMBL" id="MFAZ01000029">
    <property type="protein sequence ID" value="OGD86837.1"/>
    <property type="molecule type" value="Genomic_DNA"/>
</dbReference>
<gene>
    <name evidence="2" type="ORF">A2870_04510</name>
</gene>
<evidence type="ECO:0000313" key="2">
    <source>
        <dbReference type="EMBL" id="OGD86837.1"/>
    </source>
</evidence>
<reference evidence="2 3" key="1">
    <citation type="journal article" date="2016" name="Nat. Commun.">
        <title>Thousands of microbial genomes shed light on interconnected biogeochemical processes in an aquifer system.</title>
        <authorList>
            <person name="Anantharaman K."/>
            <person name="Brown C.T."/>
            <person name="Hug L.A."/>
            <person name="Sharon I."/>
            <person name="Castelle C.J."/>
            <person name="Probst A.J."/>
            <person name="Thomas B.C."/>
            <person name="Singh A."/>
            <person name="Wilkins M.J."/>
            <person name="Karaoz U."/>
            <person name="Brodie E.L."/>
            <person name="Williams K.H."/>
            <person name="Hubbard S.S."/>
            <person name="Banfield J.F."/>
        </authorList>
    </citation>
    <scope>NUCLEOTIDE SEQUENCE [LARGE SCALE GENOMIC DNA]</scope>
</reference>
<evidence type="ECO:0000256" key="1">
    <source>
        <dbReference type="SAM" id="MobiDB-lite"/>
    </source>
</evidence>
<comment type="caution">
    <text evidence="2">The sequence shown here is derived from an EMBL/GenBank/DDBJ whole genome shotgun (WGS) entry which is preliminary data.</text>
</comment>
<accession>A0A1F5G4R1</accession>
<name>A0A1F5G4R1_9BACT</name>
<dbReference type="AlphaFoldDB" id="A0A1F5G4R1"/>
<sequence>MVANDDNDSPDAGWQHNLNTQGGHRVSFTVEIHNTVFGTEAQDVNVTVGMPSGVSNSLNIPVTVTTSNANTVSDSVTLNVNPASEIKFVHDSTRLYWDRDGDGEREFNNTPLIDGIADGGITLGSQKGCNDYIIQLTFAAELVEGQPQPTPTPTPAPAVNITNENNNTNTNNNNVNVSVNNTNSAPATQVVQPTVAGAKAPAKTPETGPGVLGMASMFGAAPFGVMLSRYGRGRLIGRREEELGEIASELVSKRSNKASA</sequence>
<organism evidence="2 3">
    <name type="scientific">Candidatus Curtissbacteria bacterium RIFCSPHIGHO2_01_FULL_41_11</name>
    <dbReference type="NCBI Taxonomy" id="1797711"/>
    <lineage>
        <taxon>Bacteria</taxon>
        <taxon>Candidatus Curtissiibacteriota</taxon>
    </lineage>
</organism>